<dbReference type="InterPro" id="IPR029052">
    <property type="entry name" value="Metallo-depent_PP-like"/>
</dbReference>
<keyword evidence="2" id="KW-0378">Hydrolase</keyword>
<sequence length="330" mass="37379">MRFLYVTDTHIRGTSPRSRTDDFPLAIRKKLQEVIELAHREEVDAVLHGGDLFDRPDISPAVVREFAALFRRLQVPLYMIAGNHDIYGHNPDTVDRSMLGLLDAFGTVRLLRSGEKLLLEKGGVSVQLSGQPFHYDLDKRDPALDYSVENRTGADVCIHMVHGMAVDRALPAEVPHTLVDHLWFDQVDVLLTGHYHAGFPVQRRGNRYIVNPGALARINNHPSEIRRRPQVALIDVDGEIRVRILPLRCAASGEAVLDRSYIEKAAFREEKMADFVRQLRERGNFRHMAVADILEEIARLTGVEDDVRLEALARIGRIQERFGYGEGVED</sequence>
<dbReference type="PANTHER" id="PTHR30337:SF0">
    <property type="entry name" value="NUCLEASE SBCCD SUBUNIT D"/>
    <property type="match status" value="1"/>
</dbReference>
<dbReference type="InterPro" id="IPR050535">
    <property type="entry name" value="DNA_Repair-Maintenance_Comp"/>
</dbReference>
<accession>A0A1I2SJA3</accession>
<organism evidence="2 3">
    <name type="scientific">Planifilum fulgidum</name>
    <dbReference type="NCBI Taxonomy" id="201973"/>
    <lineage>
        <taxon>Bacteria</taxon>
        <taxon>Bacillati</taxon>
        <taxon>Bacillota</taxon>
        <taxon>Bacilli</taxon>
        <taxon>Bacillales</taxon>
        <taxon>Thermoactinomycetaceae</taxon>
        <taxon>Planifilum</taxon>
    </lineage>
</organism>
<dbReference type="PANTHER" id="PTHR30337">
    <property type="entry name" value="COMPONENT OF ATP-DEPENDENT DSDNA EXONUCLEASE"/>
    <property type="match status" value="1"/>
</dbReference>
<dbReference type="SUPFAM" id="SSF56300">
    <property type="entry name" value="Metallo-dependent phosphatases"/>
    <property type="match status" value="1"/>
</dbReference>
<reference evidence="2 3" key="1">
    <citation type="submission" date="2016-10" db="EMBL/GenBank/DDBJ databases">
        <authorList>
            <person name="de Groot N.N."/>
        </authorList>
    </citation>
    <scope>NUCLEOTIDE SEQUENCE [LARGE SCALE GENOMIC DNA]</scope>
    <source>
        <strain evidence="2 3">DSM 44945</strain>
    </source>
</reference>
<evidence type="ECO:0000259" key="1">
    <source>
        <dbReference type="Pfam" id="PF00149"/>
    </source>
</evidence>
<gene>
    <name evidence="2" type="ORF">SAMN04488025_1435</name>
</gene>
<evidence type="ECO:0000313" key="3">
    <source>
        <dbReference type="Proteomes" id="UP000198661"/>
    </source>
</evidence>
<dbReference type="Pfam" id="PF00149">
    <property type="entry name" value="Metallophos"/>
    <property type="match status" value="1"/>
</dbReference>
<evidence type="ECO:0000313" key="2">
    <source>
        <dbReference type="EMBL" id="SFG52752.1"/>
    </source>
</evidence>
<dbReference type="Gene3D" id="3.60.21.10">
    <property type="match status" value="1"/>
</dbReference>
<dbReference type="STRING" id="201973.SAMN04488025_1435"/>
<dbReference type="OrthoDB" id="9773856at2"/>
<keyword evidence="2" id="KW-0540">Nuclease</keyword>
<protein>
    <submittedName>
        <fullName evidence="2">DNA repair exonuclease SbcCD nuclease subunit</fullName>
    </submittedName>
</protein>
<dbReference type="Proteomes" id="UP000198661">
    <property type="component" value="Unassembled WGS sequence"/>
</dbReference>
<feature type="domain" description="Calcineurin-like phosphoesterase" evidence="1">
    <location>
        <begin position="1"/>
        <end position="197"/>
    </location>
</feature>
<dbReference type="EMBL" id="FOOK01000043">
    <property type="protein sequence ID" value="SFG52752.1"/>
    <property type="molecule type" value="Genomic_DNA"/>
</dbReference>
<proteinExistence type="predicted"/>
<dbReference type="InterPro" id="IPR004843">
    <property type="entry name" value="Calcineurin-like_PHP"/>
</dbReference>
<dbReference type="AlphaFoldDB" id="A0A1I2SJA3"/>
<dbReference type="RefSeq" id="WP_092041392.1">
    <property type="nucleotide sequence ID" value="NZ_FOOK01000043.1"/>
</dbReference>
<dbReference type="GO" id="GO:0004527">
    <property type="term" value="F:exonuclease activity"/>
    <property type="evidence" value="ECO:0007669"/>
    <property type="project" value="UniProtKB-KW"/>
</dbReference>
<keyword evidence="3" id="KW-1185">Reference proteome</keyword>
<keyword evidence="2" id="KW-0269">Exonuclease</keyword>
<name>A0A1I2SJA3_9BACL</name>